<protein>
    <submittedName>
        <fullName evidence="2">Uncharacterized protein</fullName>
    </submittedName>
</protein>
<sequence>MNRRLDHAPNAAAAAAPRPPAPRPRCAAAAAEDPTPCGGPHDAATLIDRHGREIPGCLHHCARLLATLDGARVHPFVPTAHALEIYYRARELPPFAWEIGR</sequence>
<feature type="region of interest" description="Disordered" evidence="1">
    <location>
        <begin position="1"/>
        <end position="38"/>
    </location>
</feature>
<reference evidence="2 3" key="1">
    <citation type="submission" date="2014-09" db="EMBL/GenBank/DDBJ databases">
        <title>Draft genome sequence of Streptomyces natalensis ATCC 27448, producer of the antifungal pimaricin.</title>
        <authorList>
            <person name="Mendes M.V."/>
            <person name="Beites T."/>
            <person name="Pires S."/>
            <person name="Santos C.L."/>
            <person name="Moradas-Ferreira P."/>
        </authorList>
    </citation>
    <scope>NUCLEOTIDE SEQUENCE [LARGE SCALE GENOMIC DNA]</scope>
    <source>
        <strain evidence="2 3">ATCC 27448</strain>
    </source>
</reference>
<organism evidence="2 3">
    <name type="scientific">Streptomyces natalensis ATCC 27448</name>
    <dbReference type="NCBI Taxonomy" id="1240678"/>
    <lineage>
        <taxon>Bacteria</taxon>
        <taxon>Bacillati</taxon>
        <taxon>Actinomycetota</taxon>
        <taxon>Actinomycetes</taxon>
        <taxon>Kitasatosporales</taxon>
        <taxon>Streptomycetaceae</taxon>
        <taxon>Streptomyces</taxon>
    </lineage>
</organism>
<dbReference type="EMBL" id="JRKI01000061">
    <property type="protein sequence ID" value="KIZ14020.1"/>
    <property type="molecule type" value="Genomic_DNA"/>
</dbReference>
<evidence type="ECO:0000313" key="3">
    <source>
        <dbReference type="Proteomes" id="UP000032458"/>
    </source>
</evidence>
<dbReference type="PATRIC" id="fig|1240678.4.peg.7125"/>
<dbReference type="RefSeq" id="WP_044367925.1">
    <property type="nucleotide sequence ID" value="NZ_JRKI01000061.1"/>
</dbReference>
<keyword evidence="3" id="KW-1185">Reference proteome</keyword>
<evidence type="ECO:0000313" key="2">
    <source>
        <dbReference type="EMBL" id="KIZ14020.1"/>
    </source>
</evidence>
<gene>
    <name evidence="2" type="ORF">SNA_33370</name>
</gene>
<name>A0A0D7CDP0_9ACTN</name>
<comment type="caution">
    <text evidence="2">The sequence shown here is derived from an EMBL/GenBank/DDBJ whole genome shotgun (WGS) entry which is preliminary data.</text>
</comment>
<dbReference type="AlphaFoldDB" id="A0A0D7CDP0"/>
<dbReference type="Proteomes" id="UP000032458">
    <property type="component" value="Unassembled WGS sequence"/>
</dbReference>
<proteinExistence type="predicted"/>
<evidence type="ECO:0000256" key="1">
    <source>
        <dbReference type="SAM" id="MobiDB-lite"/>
    </source>
</evidence>
<accession>A0A0D7CDP0</accession>